<accession>A0AAE9EMP7</accession>
<proteinExistence type="predicted"/>
<organism evidence="1 2">
    <name type="scientific">Caenorhabditis briggsae</name>
    <dbReference type="NCBI Taxonomy" id="6238"/>
    <lineage>
        <taxon>Eukaryota</taxon>
        <taxon>Metazoa</taxon>
        <taxon>Ecdysozoa</taxon>
        <taxon>Nematoda</taxon>
        <taxon>Chromadorea</taxon>
        <taxon>Rhabditida</taxon>
        <taxon>Rhabditina</taxon>
        <taxon>Rhabditomorpha</taxon>
        <taxon>Rhabditoidea</taxon>
        <taxon>Rhabditidae</taxon>
        <taxon>Peloderinae</taxon>
        <taxon>Caenorhabditis</taxon>
    </lineage>
</organism>
<gene>
    <name evidence="1" type="ORF">L5515_003652</name>
</gene>
<evidence type="ECO:0000313" key="2">
    <source>
        <dbReference type="Proteomes" id="UP000829354"/>
    </source>
</evidence>
<reference evidence="1 2" key="1">
    <citation type="submission" date="2022-04" db="EMBL/GenBank/DDBJ databases">
        <title>Chromosome-level reference genomes for two strains of Caenorhabditis briggsae: an improved platform for comparative genomics.</title>
        <authorList>
            <person name="Stevens L."/>
            <person name="Andersen E."/>
        </authorList>
    </citation>
    <scope>NUCLEOTIDE SEQUENCE [LARGE SCALE GENOMIC DNA]</scope>
    <source>
        <strain evidence="1">VX34</strain>
        <tissue evidence="1">Whole-organism</tissue>
    </source>
</reference>
<keyword evidence="2" id="KW-1185">Reference proteome</keyword>
<protein>
    <submittedName>
        <fullName evidence="1">Uncharacterized protein</fullName>
    </submittedName>
</protein>
<dbReference type="PANTHER" id="PTHR33651:SF3">
    <property type="entry name" value="PHAGE PROTEIN"/>
    <property type="match status" value="1"/>
</dbReference>
<dbReference type="AlphaFoldDB" id="A0AAE9EMP7"/>
<name>A0AAE9EMP7_CAEBR</name>
<dbReference type="PANTHER" id="PTHR33651">
    <property type="entry name" value="PROTEIN CBG06246"/>
    <property type="match status" value="1"/>
</dbReference>
<dbReference type="EMBL" id="CP092622">
    <property type="protein sequence ID" value="UMM22436.1"/>
    <property type="molecule type" value="Genomic_DNA"/>
</dbReference>
<dbReference type="Proteomes" id="UP000829354">
    <property type="component" value="Chromosome III"/>
</dbReference>
<evidence type="ECO:0000313" key="1">
    <source>
        <dbReference type="EMBL" id="UMM22436.1"/>
    </source>
</evidence>
<sequence length="395" mass="45219">MTAITIRLVGENDDRLFKGIEVDNKIPYVDLKKRIETFTKIHPDFQELRFRGEDLHVVERPILDIRCGEELVVSHSSLPHSSKILQRLYKDGFFATYADFAIRQIKFNREFSRFLDDVDGSIKQAVERYFTALLEKNPANPTLSFSYSEKPVQGIQAGFICKVNCGETIQRFYVKGHSAMSSRQNVDLRELFIYRLLFQIGVGPAVHIVPNLHTSSIGVYIATLEVANFNSSHVINLPLKAEIMLDLIIRLFNVSDLHGDNYGLDSNGNLSIIDFRISGYSFNSKNCDVWRSYKQQPAKLKDPNADMSGKFGSMTKLCYISTELQQITKDQWIHLSNVAQNQPAIPAFRLSCLNFAIVVLSEVHDHDDMHLHEFQDWRADQYDTHCPPIPLFEVI</sequence>